<dbReference type="Gene3D" id="1.10.260.40">
    <property type="entry name" value="lambda repressor-like DNA-binding domains"/>
    <property type="match status" value="1"/>
</dbReference>
<evidence type="ECO:0000313" key="3">
    <source>
        <dbReference type="Proteomes" id="UP000248057"/>
    </source>
</evidence>
<sequence>MTKIILDFSIGEKLRHYRSLKRYSQMDVVREANLLGSTMSESTYSKIEQGTRNIFASDLVILKIVLGFSYEDLFTDFEKSILEAYK</sequence>
<feature type="domain" description="HTH cro/C1-type" evidence="1">
    <location>
        <begin position="14"/>
        <end position="73"/>
    </location>
</feature>
<dbReference type="CDD" id="cd00093">
    <property type="entry name" value="HTH_XRE"/>
    <property type="match status" value="1"/>
</dbReference>
<dbReference type="EMBL" id="QJKD01000008">
    <property type="protein sequence ID" value="PXX51983.1"/>
    <property type="molecule type" value="Genomic_DNA"/>
</dbReference>
<evidence type="ECO:0000259" key="1">
    <source>
        <dbReference type="PROSITE" id="PS50943"/>
    </source>
</evidence>
<dbReference type="RefSeq" id="WP_110323802.1">
    <property type="nucleotide sequence ID" value="NZ_QJKD01000008.1"/>
</dbReference>
<dbReference type="InterPro" id="IPR010982">
    <property type="entry name" value="Lambda_DNA-bd_dom_sf"/>
</dbReference>
<dbReference type="PROSITE" id="PS50943">
    <property type="entry name" value="HTH_CROC1"/>
    <property type="match status" value="1"/>
</dbReference>
<dbReference type="Proteomes" id="UP000248057">
    <property type="component" value="Unassembled WGS sequence"/>
</dbReference>
<dbReference type="AlphaFoldDB" id="A0A2V3YFZ8"/>
<keyword evidence="3" id="KW-1185">Reference proteome</keyword>
<comment type="caution">
    <text evidence="2">The sequence shown here is derived from an EMBL/GenBank/DDBJ whole genome shotgun (WGS) entry which is preliminary data.</text>
</comment>
<dbReference type="SUPFAM" id="SSF47413">
    <property type="entry name" value="lambda repressor-like DNA-binding domains"/>
    <property type="match status" value="1"/>
</dbReference>
<protein>
    <submittedName>
        <fullName evidence="2">Helix-turn-helix protein</fullName>
    </submittedName>
</protein>
<name>A0A2V3YFZ8_9FIRM</name>
<proteinExistence type="predicted"/>
<accession>A0A2V3YFZ8</accession>
<organism evidence="2 3">
    <name type="scientific">Hungatella effluvii</name>
    <dbReference type="NCBI Taxonomy" id="1096246"/>
    <lineage>
        <taxon>Bacteria</taxon>
        <taxon>Bacillati</taxon>
        <taxon>Bacillota</taxon>
        <taxon>Clostridia</taxon>
        <taxon>Lachnospirales</taxon>
        <taxon>Lachnospiraceae</taxon>
        <taxon>Hungatella</taxon>
    </lineage>
</organism>
<dbReference type="GO" id="GO:0003677">
    <property type="term" value="F:DNA binding"/>
    <property type="evidence" value="ECO:0007669"/>
    <property type="project" value="InterPro"/>
</dbReference>
<evidence type="ECO:0000313" key="2">
    <source>
        <dbReference type="EMBL" id="PXX51983.1"/>
    </source>
</evidence>
<gene>
    <name evidence="2" type="ORF">DFR60_10866</name>
</gene>
<dbReference type="Pfam" id="PF13560">
    <property type="entry name" value="HTH_31"/>
    <property type="match status" value="1"/>
</dbReference>
<reference evidence="2 3" key="1">
    <citation type="submission" date="2018-05" db="EMBL/GenBank/DDBJ databases">
        <title>Genomic Encyclopedia of Type Strains, Phase IV (KMG-IV): sequencing the most valuable type-strain genomes for metagenomic binning, comparative biology and taxonomic classification.</title>
        <authorList>
            <person name="Goeker M."/>
        </authorList>
    </citation>
    <scope>NUCLEOTIDE SEQUENCE [LARGE SCALE GENOMIC DNA]</scope>
    <source>
        <strain evidence="2 3">DSM 24995</strain>
    </source>
</reference>
<dbReference type="InterPro" id="IPR001387">
    <property type="entry name" value="Cro/C1-type_HTH"/>
</dbReference>
<dbReference type="GeneID" id="86062474"/>